<evidence type="ECO:0000313" key="4">
    <source>
        <dbReference type="Proteomes" id="UP000217343"/>
    </source>
</evidence>
<proteinExistence type="predicted"/>
<feature type="region of interest" description="Disordered" evidence="1">
    <location>
        <begin position="183"/>
        <end position="205"/>
    </location>
</feature>
<feature type="domain" description="DUF58" evidence="2">
    <location>
        <begin position="206"/>
        <end position="356"/>
    </location>
</feature>
<dbReference type="PANTHER" id="PTHR33608">
    <property type="entry name" value="BLL2464 PROTEIN"/>
    <property type="match status" value="1"/>
</dbReference>
<accession>A0A250K0Q9</accession>
<sequence length="445" mass="48379">MSAGRPVPTGLAVALLAAGLLPAALAVASPAFGWLALAADVAVLALCAVDFLRAPRAEAVRVWRRVEPVLSSGTRNAVHVGLERLDAGPSPLHVEVRDEPPLDMASTGHRQSLTLPAAQRAPHELTYFVTPPSRGDARFGDVNLRLRGPLSLCARQLRVPAAMDVKVYPDLTALTREALALAHASDAPSARTQRRRASEGREFESLREYRPGDDYRHIDWKASARHAHTLVRTWQPEQHQPVLLLLDCGRHMAGRVQARRKLDHAVDAALRLARVGLEAGDVVGVLAFASGVRAYLPPRKGREHLRLITESLYRTEAALEESDYGRAFDFAFARQTRRALVVLFTDLVDPDASASLLTRTLALRPRHLPVVASLLDEDVQAAAHGVPAQTQDAYARQAAARLETEYRRTATTLRDAGALVVRAPARGFGAATLNAYLDVKARGLL</sequence>
<evidence type="ECO:0000259" key="2">
    <source>
        <dbReference type="Pfam" id="PF01882"/>
    </source>
</evidence>
<reference evidence="3 4" key="1">
    <citation type="submission" date="2017-06" db="EMBL/GenBank/DDBJ databases">
        <title>Sequencing and comparative analysis of myxobacterial genomes.</title>
        <authorList>
            <person name="Rupp O."/>
            <person name="Goesmann A."/>
            <person name="Sogaard-Andersen L."/>
        </authorList>
    </citation>
    <scope>NUCLEOTIDE SEQUENCE [LARGE SCALE GENOMIC DNA]</scope>
    <source>
        <strain evidence="3 4">DSM 14697</strain>
    </source>
</reference>
<protein>
    <recommendedName>
        <fullName evidence="2">DUF58 domain-containing protein</fullName>
    </recommendedName>
</protein>
<dbReference type="RefSeq" id="WP_095959657.1">
    <property type="nucleotide sequence ID" value="NZ_CP022203.1"/>
</dbReference>
<dbReference type="PANTHER" id="PTHR33608:SF3">
    <property type="entry name" value="SLR2013 PROTEIN"/>
    <property type="match status" value="1"/>
</dbReference>
<name>A0A250K0Q9_9BACT</name>
<dbReference type="InterPro" id="IPR036465">
    <property type="entry name" value="vWFA_dom_sf"/>
</dbReference>
<dbReference type="CDD" id="cd00198">
    <property type="entry name" value="vWFA"/>
    <property type="match status" value="1"/>
</dbReference>
<evidence type="ECO:0000256" key="1">
    <source>
        <dbReference type="SAM" id="MobiDB-lite"/>
    </source>
</evidence>
<gene>
    <name evidence="3" type="ORF">MYMAC_004569</name>
</gene>
<dbReference type="OrthoDB" id="9776116at2"/>
<feature type="compositionally biased region" description="Basic and acidic residues" evidence="1">
    <location>
        <begin position="196"/>
        <end position="205"/>
    </location>
</feature>
<dbReference type="Gene3D" id="3.40.50.410">
    <property type="entry name" value="von Willebrand factor, type A domain"/>
    <property type="match status" value="1"/>
</dbReference>
<keyword evidence="4" id="KW-1185">Reference proteome</keyword>
<dbReference type="KEGG" id="mmas:MYMAC_004569"/>
<dbReference type="Pfam" id="PF01882">
    <property type="entry name" value="DUF58"/>
    <property type="match status" value="1"/>
</dbReference>
<organism evidence="3 4">
    <name type="scientific">Corallococcus macrosporus DSM 14697</name>
    <dbReference type="NCBI Taxonomy" id="1189310"/>
    <lineage>
        <taxon>Bacteria</taxon>
        <taxon>Pseudomonadati</taxon>
        <taxon>Myxococcota</taxon>
        <taxon>Myxococcia</taxon>
        <taxon>Myxococcales</taxon>
        <taxon>Cystobacterineae</taxon>
        <taxon>Myxococcaceae</taxon>
        <taxon>Corallococcus</taxon>
    </lineage>
</organism>
<dbReference type="Proteomes" id="UP000217343">
    <property type="component" value="Chromosome"/>
</dbReference>
<dbReference type="AlphaFoldDB" id="A0A250K0Q9"/>
<dbReference type="EMBL" id="CP022203">
    <property type="protein sequence ID" value="ATB48936.1"/>
    <property type="molecule type" value="Genomic_DNA"/>
</dbReference>
<evidence type="ECO:0000313" key="3">
    <source>
        <dbReference type="EMBL" id="ATB48936.1"/>
    </source>
</evidence>
<dbReference type="InterPro" id="IPR002881">
    <property type="entry name" value="DUF58"/>
</dbReference>
<dbReference type="SUPFAM" id="SSF53300">
    <property type="entry name" value="vWA-like"/>
    <property type="match status" value="1"/>
</dbReference>